<accession>A0A1R4H1U4</accession>
<dbReference type="GO" id="GO:0016020">
    <property type="term" value="C:membrane"/>
    <property type="evidence" value="ECO:0007669"/>
    <property type="project" value="UniProtKB-SubCell"/>
</dbReference>
<comment type="subcellular location">
    <subcellularLocation>
        <location evidence="1">Membrane</location>
        <topology evidence="1">Multi-pass membrane protein</topology>
    </subcellularLocation>
</comment>
<evidence type="ECO:0000256" key="5">
    <source>
        <dbReference type="SAM" id="Phobius"/>
    </source>
</evidence>
<organism evidence="6 7">
    <name type="scientific">Crenothrix polyspora</name>
    <dbReference type="NCBI Taxonomy" id="360316"/>
    <lineage>
        <taxon>Bacteria</taxon>
        <taxon>Pseudomonadati</taxon>
        <taxon>Pseudomonadota</taxon>
        <taxon>Gammaproteobacteria</taxon>
        <taxon>Methylococcales</taxon>
        <taxon>Crenotrichaceae</taxon>
        <taxon>Crenothrix</taxon>
    </lineage>
</organism>
<keyword evidence="2 5" id="KW-0812">Transmembrane</keyword>
<feature type="transmembrane region" description="Helical" evidence="5">
    <location>
        <begin position="6"/>
        <end position="25"/>
    </location>
</feature>
<sequence>MGSPVLWIDIVIIAIIVICSVAGTARGLMGEALSLSIWLLAITISLMFNREFSMLLALKLANPAVRVALSFAGLLLITLIIGNTISHLLRDVIPKTNLDFFNRFWALFLGGIHGIIIVATLILLAGLSPLPLEPWWDDAILIPPFQSLAIFIKDTIPSEMASYVHYH</sequence>
<keyword evidence="4 5" id="KW-0472">Membrane</keyword>
<evidence type="ECO:0000313" key="7">
    <source>
        <dbReference type="Proteomes" id="UP000195667"/>
    </source>
</evidence>
<evidence type="ECO:0000256" key="2">
    <source>
        <dbReference type="ARBA" id="ARBA00022692"/>
    </source>
</evidence>
<dbReference type="Pfam" id="PF02674">
    <property type="entry name" value="Colicin_V"/>
    <property type="match status" value="1"/>
</dbReference>
<dbReference type="PANTHER" id="PTHR36926">
    <property type="entry name" value="COLICIN V PRODUCTION PROTEIN"/>
    <property type="match status" value="1"/>
</dbReference>
<dbReference type="PANTHER" id="PTHR36926:SF1">
    <property type="entry name" value="COLICIN V PRODUCTION PROTEIN"/>
    <property type="match status" value="1"/>
</dbReference>
<keyword evidence="7" id="KW-1185">Reference proteome</keyword>
<dbReference type="EMBL" id="FUKI01000028">
    <property type="protein sequence ID" value="SJM89809.1"/>
    <property type="molecule type" value="Genomic_DNA"/>
</dbReference>
<evidence type="ECO:0000256" key="1">
    <source>
        <dbReference type="ARBA" id="ARBA00004141"/>
    </source>
</evidence>
<evidence type="ECO:0000256" key="3">
    <source>
        <dbReference type="ARBA" id="ARBA00022989"/>
    </source>
</evidence>
<proteinExistence type="predicted"/>
<feature type="transmembrane region" description="Helical" evidence="5">
    <location>
        <begin position="68"/>
        <end position="89"/>
    </location>
</feature>
<evidence type="ECO:0000313" key="6">
    <source>
        <dbReference type="EMBL" id="SJM89809.1"/>
    </source>
</evidence>
<dbReference type="AlphaFoldDB" id="A0A1R4H1U4"/>
<dbReference type="OrthoDB" id="9810601at2"/>
<dbReference type="InterPro" id="IPR052719">
    <property type="entry name" value="CvpA-like"/>
</dbReference>
<feature type="transmembrane region" description="Helical" evidence="5">
    <location>
        <begin position="101"/>
        <end position="127"/>
    </location>
</feature>
<keyword evidence="3 5" id="KW-1133">Transmembrane helix</keyword>
<dbReference type="Proteomes" id="UP000195667">
    <property type="component" value="Unassembled WGS sequence"/>
</dbReference>
<gene>
    <name evidence="6" type="ORF">CRENPOLYSF1_1230004</name>
</gene>
<feature type="transmembrane region" description="Helical" evidence="5">
    <location>
        <begin position="32"/>
        <end position="48"/>
    </location>
</feature>
<reference evidence="7" key="1">
    <citation type="submission" date="2017-02" db="EMBL/GenBank/DDBJ databases">
        <authorList>
            <person name="Daims H."/>
        </authorList>
    </citation>
    <scope>NUCLEOTIDE SEQUENCE [LARGE SCALE GENOMIC DNA]</scope>
</reference>
<dbReference type="GO" id="GO:0009403">
    <property type="term" value="P:toxin biosynthetic process"/>
    <property type="evidence" value="ECO:0007669"/>
    <property type="project" value="InterPro"/>
</dbReference>
<protein>
    <submittedName>
        <fullName evidence="6">Colicin V production protein</fullName>
    </submittedName>
</protein>
<evidence type="ECO:0000256" key="4">
    <source>
        <dbReference type="ARBA" id="ARBA00023136"/>
    </source>
</evidence>
<name>A0A1R4H1U4_9GAMM</name>
<dbReference type="InterPro" id="IPR003825">
    <property type="entry name" value="Colicin-V_CvpA"/>
</dbReference>